<dbReference type="RefSeq" id="WP_177177100.1">
    <property type="nucleotide sequence ID" value="NZ_FOEI01000001.1"/>
</dbReference>
<protein>
    <submittedName>
        <fullName evidence="1">Uncharacterized protein</fullName>
    </submittedName>
</protein>
<dbReference type="Proteomes" id="UP000198648">
    <property type="component" value="Unassembled WGS sequence"/>
</dbReference>
<accession>A0A1H8YSV2</accession>
<sequence length="47" mass="5519">MAKLYSRRKKSKKEIKPNKEIVSFILSYSKALNIVKVNNFTFENVVN</sequence>
<organism evidence="1 2">
    <name type="scientific">Flavobacterium urocaniciphilum</name>
    <dbReference type="NCBI Taxonomy" id="1299341"/>
    <lineage>
        <taxon>Bacteria</taxon>
        <taxon>Pseudomonadati</taxon>
        <taxon>Bacteroidota</taxon>
        <taxon>Flavobacteriia</taxon>
        <taxon>Flavobacteriales</taxon>
        <taxon>Flavobacteriaceae</taxon>
        <taxon>Flavobacterium</taxon>
    </lineage>
</organism>
<reference evidence="1 2" key="1">
    <citation type="submission" date="2016-10" db="EMBL/GenBank/DDBJ databases">
        <authorList>
            <person name="de Groot N.N."/>
        </authorList>
    </citation>
    <scope>NUCLEOTIDE SEQUENCE [LARGE SCALE GENOMIC DNA]</scope>
    <source>
        <strain evidence="1 2">DSM 27078</strain>
    </source>
</reference>
<dbReference type="AlphaFoldDB" id="A0A1H8YSV2"/>
<dbReference type="EMBL" id="FOEI01000001">
    <property type="protein sequence ID" value="SEP55275.1"/>
    <property type="molecule type" value="Genomic_DNA"/>
</dbReference>
<evidence type="ECO:0000313" key="2">
    <source>
        <dbReference type="Proteomes" id="UP000198648"/>
    </source>
</evidence>
<gene>
    <name evidence="1" type="ORF">SAMN05444005_101167</name>
</gene>
<name>A0A1H8YSV2_9FLAO</name>
<keyword evidence="2" id="KW-1185">Reference proteome</keyword>
<evidence type="ECO:0000313" key="1">
    <source>
        <dbReference type="EMBL" id="SEP55275.1"/>
    </source>
</evidence>
<proteinExistence type="predicted"/>